<dbReference type="GeneID" id="117651743"/>
<gene>
    <name evidence="3" type="primary">LOC117651743</name>
</gene>
<dbReference type="RefSeq" id="XP_034251943.1">
    <property type="nucleotide sequence ID" value="XM_034396052.1"/>
</dbReference>
<dbReference type="InterPro" id="IPR036623">
    <property type="entry name" value="Hemimethylated_DNA-bd_sf"/>
</dbReference>
<dbReference type="PANTHER" id="PTHR31350">
    <property type="entry name" value="SI:DKEY-261L7.2"/>
    <property type="match status" value="1"/>
</dbReference>
<dbReference type="SUPFAM" id="SSF141255">
    <property type="entry name" value="YccV-like"/>
    <property type="match status" value="1"/>
</dbReference>
<dbReference type="NCBIfam" id="TIGR02097">
    <property type="entry name" value="yccV"/>
    <property type="match status" value="1"/>
</dbReference>
<proteinExistence type="predicted"/>
<dbReference type="InterPro" id="IPR011722">
    <property type="entry name" value="Hemimethylated_DNA-bd_dom"/>
</dbReference>
<dbReference type="Gene3D" id="2.30.30.390">
    <property type="entry name" value="Hemimethylated DNA-binding domain"/>
    <property type="match status" value="1"/>
</dbReference>
<dbReference type="GO" id="GO:0003677">
    <property type="term" value="F:DNA binding"/>
    <property type="evidence" value="ECO:0007669"/>
    <property type="project" value="InterPro"/>
</dbReference>
<feature type="domain" description="Hemimethylated DNA-binding" evidence="1">
    <location>
        <begin position="503"/>
        <end position="604"/>
    </location>
</feature>
<dbReference type="InParanoid" id="A0A6P9A2B9"/>
<dbReference type="OrthoDB" id="28868at2759"/>
<evidence type="ECO:0000259" key="1">
    <source>
        <dbReference type="SMART" id="SM00992"/>
    </source>
</evidence>
<name>A0A6P9A2B9_THRPL</name>
<dbReference type="AlphaFoldDB" id="A0A6P9A2B9"/>
<dbReference type="Pfam" id="PF13369">
    <property type="entry name" value="Transglut_core2"/>
    <property type="match status" value="1"/>
</dbReference>
<accession>A0A6P9A2B9</accession>
<dbReference type="PANTHER" id="PTHR31350:SF21">
    <property type="entry name" value="F-BOX ONLY PROTEIN 21"/>
    <property type="match status" value="1"/>
</dbReference>
<dbReference type="InterPro" id="IPR032698">
    <property type="entry name" value="SirB1_N"/>
</dbReference>
<protein>
    <submittedName>
        <fullName evidence="3">F-box only protein 21-like</fullName>
    </submittedName>
</protein>
<dbReference type="Proteomes" id="UP000515158">
    <property type="component" value="Unplaced"/>
</dbReference>
<dbReference type="SMART" id="SM00992">
    <property type="entry name" value="YccV-like"/>
    <property type="match status" value="1"/>
</dbReference>
<dbReference type="InterPro" id="IPR036047">
    <property type="entry name" value="F-box-like_dom_sf"/>
</dbReference>
<organism evidence="3">
    <name type="scientific">Thrips palmi</name>
    <name type="common">Melon thrips</name>
    <dbReference type="NCBI Taxonomy" id="161013"/>
    <lineage>
        <taxon>Eukaryota</taxon>
        <taxon>Metazoa</taxon>
        <taxon>Ecdysozoa</taxon>
        <taxon>Arthropoda</taxon>
        <taxon>Hexapoda</taxon>
        <taxon>Insecta</taxon>
        <taxon>Pterygota</taxon>
        <taxon>Neoptera</taxon>
        <taxon>Paraneoptera</taxon>
        <taxon>Thysanoptera</taxon>
        <taxon>Terebrantia</taxon>
        <taxon>Thripoidea</taxon>
        <taxon>Thripidae</taxon>
        <taxon>Thrips</taxon>
    </lineage>
</organism>
<evidence type="ECO:0000313" key="2">
    <source>
        <dbReference type="Proteomes" id="UP000515158"/>
    </source>
</evidence>
<keyword evidence="2" id="KW-1185">Reference proteome</keyword>
<sequence>MADDVVPVPSHFKFKMDQIGANILALPPEIIRAVLILPNISLNDVISVAQTCQKMNALVSDDCNDVWRAKHRQRWPDANKELLSISAELDWQSECKRAFHLIGMTVKLMEEVWPKVYMESEVCYSHFAPLRKIMEEDQTAYFYIKDFLLKSERDGNLYSNLSQKYLAKRVLRYVRQEYLTKQWKLFKALPDDKQLLEVGASYVSQWCQPLIELPTNELGMYLDSLADCVLEELGQSVPDHPIFSISLEERRKWGKETLASDLWDARHCMSILHAMDYVLIDRLGFHGTRENYHHRENYLIDVVVSMHQGVPITLNIIVESVARRLGVRTEPWYRGHLVLMWQSDKNPELRHVFLDLFNGGRLIRPEAYMGVVEGGGCPYRVPHCPKRRVTVIEVIERLTAGVEVAGRMSMRSNGHSTYLRSALELMFVINPRNLTHILHLARLYMLFNISVSELIDSIMSTMDDLPSDVHSHAENILRMFKVYLPDPEGKPLPVPQTRVSTPGVKYAVGMSMFHKQYNYLCVITGWDPKCTATETWKQEMGVQCLKHKDNQPFYNVLVPDGTTRYAAQENLEPLEGKDSLNTFNVHPDVGRYFDSYINGYYVPNALKMAEYPNDLNVCKKFYGKK</sequence>
<reference evidence="3" key="1">
    <citation type="submission" date="2025-08" db="UniProtKB">
        <authorList>
            <consortium name="RefSeq"/>
        </authorList>
    </citation>
    <scope>IDENTIFICATION</scope>
    <source>
        <tissue evidence="3">Total insect</tissue>
    </source>
</reference>
<dbReference type="Gene3D" id="1.20.1280.50">
    <property type="match status" value="1"/>
</dbReference>
<evidence type="ECO:0000313" key="3">
    <source>
        <dbReference type="RefSeq" id="XP_034251943.1"/>
    </source>
</evidence>
<dbReference type="KEGG" id="tpal:117651743"/>
<dbReference type="Pfam" id="PF08755">
    <property type="entry name" value="YccV-like"/>
    <property type="match status" value="1"/>
</dbReference>
<dbReference type="SUPFAM" id="SSF81383">
    <property type="entry name" value="F-box domain"/>
    <property type="match status" value="1"/>
</dbReference>